<evidence type="ECO:0000313" key="3">
    <source>
        <dbReference type="Proteomes" id="UP001183619"/>
    </source>
</evidence>
<evidence type="ECO:0000256" key="1">
    <source>
        <dbReference type="SAM" id="Phobius"/>
    </source>
</evidence>
<accession>A0ABU2BCB0</accession>
<keyword evidence="1" id="KW-0472">Membrane</keyword>
<dbReference type="Gene3D" id="2.160.20.80">
    <property type="entry name" value="E3 ubiquitin-protein ligase SopA"/>
    <property type="match status" value="1"/>
</dbReference>
<dbReference type="Pfam" id="PF13576">
    <property type="entry name" value="Pentapeptide_3"/>
    <property type="match status" value="2"/>
</dbReference>
<evidence type="ECO:0000313" key="2">
    <source>
        <dbReference type="EMBL" id="MDR7355986.1"/>
    </source>
</evidence>
<sequence length="486" mass="55150">MGKDLEKITVIYLYKKKKTTAESGQKNMFREIVSLRPKSLLLDISRWVFFALFIFTLIGSIYAPKEENWGLLKRFIAIWLIRSQDKPLDIVTVVLTLVGAIGAIAYFVIRFRERTDQETELLVKEKAAIEDRFDKAIEQLGDPSPQVRIAGVYALTDIADTYLGHYQQRTVDILCGYLRINRVDENGKFNDAAVESTILNVLREHLLSDKNEKIDENVQVKNDEQLWTNCIIDLHGAVINERFSFANCTFNSCNFNRTLFRQKVTCKKSDFISQANFDEACFIGNASFEEAKFWGEVSFKGAKFVNGTSFAKVSFVKRCTFNGMVNQGAVTFTNSVFGDVANFNDSKFNHSLVFRNAIFRNRCSFAGLLVEGWSSFIEIAFHGGVSFAGTTFVGESSFRKSIFHRPATFDAVTFVGEATFREVKFVKKASFVEVSFLGEVSFNESMFQGETIFNKGSFWSWASFSGVNFQNYVSFEGAAFESRCFL</sequence>
<dbReference type="RefSeq" id="WP_277103552.1">
    <property type="nucleotide sequence ID" value="NZ_BAAAJS010000069.1"/>
</dbReference>
<dbReference type="Proteomes" id="UP001183619">
    <property type="component" value="Unassembled WGS sequence"/>
</dbReference>
<reference evidence="2 3" key="1">
    <citation type="submission" date="2023-07" db="EMBL/GenBank/DDBJ databases">
        <title>Sequencing the genomes of 1000 actinobacteria strains.</title>
        <authorList>
            <person name="Klenk H.-P."/>
        </authorList>
    </citation>
    <scope>NUCLEOTIDE SEQUENCE [LARGE SCALE GENOMIC DNA]</scope>
    <source>
        <strain evidence="2 3">DSM 44508</strain>
    </source>
</reference>
<keyword evidence="1" id="KW-0812">Transmembrane</keyword>
<protein>
    <submittedName>
        <fullName evidence="2">Uncharacterized protein YjbI with pentapeptide repeats</fullName>
    </submittedName>
</protein>
<proteinExistence type="predicted"/>
<dbReference type="InterPro" id="IPR001646">
    <property type="entry name" value="5peptide_repeat"/>
</dbReference>
<feature type="transmembrane region" description="Helical" evidence="1">
    <location>
        <begin position="44"/>
        <end position="63"/>
    </location>
</feature>
<name>A0ABU2BCB0_9CORY</name>
<comment type="caution">
    <text evidence="2">The sequence shown here is derived from an EMBL/GenBank/DDBJ whole genome shotgun (WGS) entry which is preliminary data.</text>
</comment>
<keyword evidence="3" id="KW-1185">Reference proteome</keyword>
<organism evidence="2 3">
    <name type="scientific">Corynebacterium felinum</name>
    <dbReference type="NCBI Taxonomy" id="131318"/>
    <lineage>
        <taxon>Bacteria</taxon>
        <taxon>Bacillati</taxon>
        <taxon>Actinomycetota</taxon>
        <taxon>Actinomycetes</taxon>
        <taxon>Mycobacteriales</taxon>
        <taxon>Corynebacteriaceae</taxon>
        <taxon>Corynebacterium</taxon>
    </lineage>
</organism>
<dbReference type="EMBL" id="JAVDYF010000001">
    <property type="protein sequence ID" value="MDR7355986.1"/>
    <property type="molecule type" value="Genomic_DNA"/>
</dbReference>
<feature type="transmembrane region" description="Helical" evidence="1">
    <location>
        <begin position="90"/>
        <end position="109"/>
    </location>
</feature>
<gene>
    <name evidence="2" type="ORF">J2S37_002524</name>
</gene>
<keyword evidence="1" id="KW-1133">Transmembrane helix</keyword>